<sequence>MELDLIQKGIKENLIKLDEEAHTITYIHQNKKRNYANPEEKIQAEVTQVLEQAKQEVGKMIL</sequence>
<evidence type="ECO:0000313" key="1">
    <source>
        <dbReference type="EMBL" id="PQL90759.1"/>
    </source>
</evidence>
<evidence type="ECO:0000313" key="2">
    <source>
        <dbReference type="Proteomes" id="UP000238042"/>
    </source>
</evidence>
<comment type="caution">
    <text evidence="1">The sequence shown here is derived from an EMBL/GenBank/DDBJ whole genome shotgun (WGS) entry which is preliminary data.</text>
</comment>
<protein>
    <submittedName>
        <fullName evidence="1">Uncharacterized protein</fullName>
    </submittedName>
</protein>
<dbReference type="AlphaFoldDB" id="A0A2S8A863"/>
<dbReference type="RefSeq" id="WP_105247404.1">
    <property type="nucleotide sequence ID" value="NZ_PSZM01000045.1"/>
</dbReference>
<dbReference type="OrthoDB" id="9814572at2"/>
<organism evidence="1 2">
    <name type="scientific">Apibacter adventoris</name>
    <dbReference type="NCBI Taxonomy" id="1679466"/>
    <lineage>
        <taxon>Bacteria</taxon>
        <taxon>Pseudomonadati</taxon>
        <taxon>Bacteroidota</taxon>
        <taxon>Flavobacteriia</taxon>
        <taxon>Flavobacteriales</taxon>
        <taxon>Weeksellaceae</taxon>
        <taxon>Apibacter</taxon>
    </lineage>
</organism>
<accession>A0A2S8A863</accession>
<name>A0A2S8A863_9FLAO</name>
<gene>
    <name evidence="1" type="ORF">C4S77_09895</name>
</gene>
<dbReference type="Proteomes" id="UP000238042">
    <property type="component" value="Unassembled WGS sequence"/>
</dbReference>
<reference evidence="1 2" key="1">
    <citation type="submission" date="2018-02" db="EMBL/GenBank/DDBJ databases">
        <title>Genome sequences of Apibacter spp., gut symbionts of Asian honey bees.</title>
        <authorList>
            <person name="Kwong W.K."/>
            <person name="Steele M.I."/>
            <person name="Moran N.A."/>
        </authorList>
    </citation>
    <scope>NUCLEOTIDE SEQUENCE [LARGE SCALE GENOMIC DNA]</scope>
    <source>
        <strain evidence="2">wkB301</strain>
    </source>
</reference>
<dbReference type="EMBL" id="PSZM01000045">
    <property type="protein sequence ID" value="PQL90759.1"/>
    <property type="molecule type" value="Genomic_DNA"/>
</dbReference>
<keyword evidence="2" id="KW-1185">Reference proteome</keyword>
<proteinExistence type="predicted"/>